<comment type="cofactor">
    <cofactor evidence="1">
        <name>NAD(+)</name>
        <dbReference type="ChEBI" id="CHEBI:57540"/>
    </cofactor>
</comment>
<dbReference type="InterPro" id="IPR056179">
    <property type="entry name" value="DHQS_C"/>
</dbReference>
<dbReference type="Gene3D" id="3.40.50.1970">
    <property type="match status" value="1"/>
</dbReference>
<keyword evidence="4" id="KW-0479">Metal-binding</keyword>
<keyword evidence="5" id="KW-0520">NAD</keyword>
<evidence type="ECO:0000313" key="12">
    <source>
        <dbReference type="Proteomes" id="UP001580928"/>
    </source>
</evidence>
<evidence type="ECO:0000256" key="7">
    <source>
        <dbReference type="ARBA" id="ARBA00023239"/>
    </source>
</evidence>
<comment type="cofactor">
    <cofactor evidence="2">
        <name>Co(2+)</name>
        <dbReference type="ChEBI" id="CHEBI:48828"/>
    </cofactor>
</comment>
<evidence type="ECO:0000256" key="5">
    <source>
        <dbReference type="ARBA" id="ARBA00023027"/>
    </source>
</evidence>
<evidence type="ECO:0000313" key="11">
    <source>
        <dbReference type="EMBL" id="MFB5944314.1"/>
    </source>
</evidence>
<reference evidence="11 12" key="1">
    <citation type="submission" date="2024-04" db="EMBL/GenBank/DDBJ databases">
        <title>Albibacterium profundi sp. nov., isolated from sediment of the Challenger Deep of Mariana Trench.</title>
        <authorList>
            <person name="Wang Y."/>
        </authorList>
    </citation>
    <scope>NUCLEOTIDE SEQUENCE [LARGE SCALE GENOMIC DNA]</scope>
    <source>
        <strain evidence="11 12">RHL897</strain>
    </source>
</reference>
<keyword evidence="3" id="KW-0028">Amino-acid biosynthesis</keyword>
<dbReference type="PANTHER" id="PTHR43622:SF7">
    <property type="entry name" value="3-DEHYDROQUINATE SYNTHASE, CHLOROPLASTIC"/>
    <property type="match status" value="1"/>
</dbReference>
<dbReference type="EC" id="4.2.3.4" evidence="11"/>
<proteinExistence type="predicted"/>
<keyword evidence="7 11" id="KW-0456">Lyase</keyword>
<sequence length="394" mass="44206">MNYIQQDFSVQFSYKVFFTEFLFSLENRLFNDLLESVHEEGIMRKILFVIDENITIHFPKLGEQIDTYFKDNPYVKLVPEKVIVAGGEIAKNEERFLTTIIDAVNEHGIDRHSYIVGIGGGSVLDLTGYAAAISHRGIKLIRVATTVLSQDDSGVGVKNGVNYKGKKNFLGTFVPPFAVFNDYHFLTTLSDRDWVSGISEAIKVALIKDAAFFDWLEQHAEQLANRDKEATQYMIKRCAELHMDHIAGGDPFEFGSSRPLDFGHWSAHKLEQITDFKVLHGEAVAMGIALDTVYSNLVGSLSETETNRVITLLKTIGLPLSHEYMNLTSADDPIFAGLREFQEHLGGRLTIMLLKSIGTGYEVHELDAQLIMKASQILRNAQESPNQQKQPLSC</sequence>
<dbReference type="Pfam" id="PF24621">
    <property type="entry name" value="DHQS_C"/>
    <property type="match status" value="1"/>
</dbReference>
<dbReference type="NCBIfam" id="NF004852">
    <property type="entry name" value="PRK06203.1"/>
    <property type="match status" value="1"/>
</dbReference>
<evidence type="ECO:0000256" key="3">
    <source>
        <dbReference type="ARBA" id="ARBA00022605"/>
    </source>
</evidence>
<dbReference type="InterPro" id="IPR030960">
    <property type="entry name" value="DHQS/DOIS_N"/>
</dbReference>
<evidence type="ECO:0000256" key="8">
    <source>
        <dbReference type="ARBA" id="ARBA00023285"/>
    </source>
</evidence>
<comment type="caution">
    <text evidence="11">The sequence shown here is derived from an EMBL/GenBank/DDBJ whole genome shotgun (WGS) entry which is preliminary data.</text>
</comment>
<evidence type="ECO:0000256" key="6">
    <source>
        <dbReference type="ARBA" id="ARBA00023141"/>
    </source>
</evidence>
<evidence type="ECO:0000256" key="2">
    <source>
        <dbReference type="ARBA" id="ARBA00001941"/>
    </source>
</evidence>
<evidence type="ECO:0000259" key="10">
    <source>
        <dbReference type="Pfam" id="PF24621"/>
    </source>
</evidence>
<feature type="domain" description="3-dehydroquinate synthase N-terminal" evidence="9">
    <location>
        <begin position="82"/>
        <end position="194"/>
    </location>
</feature>
<name>A0ABV5C9V6_9SPHI</name>
<dbReference type="GO" id="GO:0003856">
    <property type="term" value="F:3-dehydroquinate synthase activity"/>
    <property type="evidence" value="ECO:0007669"/>
    <property type="project" value="UniProtKB-EC"/>
</dbReference>
<accession>A0ABV5C9V6</accession>
<dbReference type="Pfam" id="PF01761">
    <property type="entry name" value="DHQ_synthase"/>
    <property type="match status" value="1"/>
</dbReference>
<keyword evidence="6" id="KW-0057">Aromatic amino acid biosynthesis</keyword>
<keyword evidence="12" id="KW-1185">Reference proteome</keyword>
<evidence type="ECO:0000256" key="4">
    <source>
        <dbReference type="ARBA" id="ARBA00022723"/>
    </source>
</evidence>
<dbReference type="RefSeq" id="WP_375555895.1">
    <property type="nucleotide sequence ID" value="NZ_JBBVGT010000001.1"/>
</dbReference>
<dbReference type="InterPro" id="IPR030963">
    <property type="entry name" value="DHQ_synth_fam"/>
</dbReference>
<dbReference type="PIRSF" id="PIRSF001455">
    <property type="entry name" value="DHQ_synth"/>
    <property type="match status" value="1"/>
</dbReference>
<organism evidence="11 12">
    <name type="scientific">Albibacterium profundi</name>
    <dbReference type="NCBI Taxonomy" id="3134906"/>
    <lineage>
        <taxon>Bacteria</taxon>
        <taxon>Pseudomonadati</taxon>
        <taxon>Bacteroidota</taxon>
        <taxon>Sphingobacteriia</taxon>
        <taxon>Sphingobacteriales</taxon>
        <taxon>Sphingobacteriaceae</taxon>
        <taxon>Albibacterium</taxon>
    </lineage>
</organism>
<keyword evidence="8" id="KW-0170">Cobalt</keyword>
<evidence type="ECO:0000256" key="1">
    <source>
        <dbReference type="ARBA" id="ARBA00001911"/>
    </source>
</evidence>
<dbReference type="Proteomes" id="UP001580928">
    <property type="component" value="Unassembled WGS sequence"/>
</dbReference>
<evidence type="ECO:0000259" key="9">
    <source>
        <dbReference type="Pfam" id="PF01761"/>
    </source>
</evidence>
<protein>
    <submittedName>
        <fullName evidence="11">3-dehydroquinate synthase</fullName>
        <ecNumber evidence="11">4.2.3.4</ecNumber>
    </submittedName>
</protein>
<dbReference type="EMBL" id="JBBVGT010000001">
    <property type="protein sequence ID" value="MFB5944314.1"/>
    <property type="molecule type" value="Genomic_DNA"/>
</dbReference>
<dbReference type="InterPro" id="IPR050071">
    <property type="entry name" value="Dehydroquinate_synthase"/>
</dbReference>
<dbReference type="Gene3D" id="1.20.1090.10">
    <property type="entry name" value="Dehydroquinate synthase-like - alpha domain"/>
    <property type="match status" value="1"/>
</dbReference>
<dbReference type="CDD" id="cd08198">
    <property type="entry name" value="DHQS-like"/>
    <property type="match status" value="1"/>
</dbReference>
<dbReference type="PANTHER" id="PTHR43622">
    <property type="entry name" value="3-DEHYDROQUINATE SYNTHASE"/>
    <property type="match status" value="1"/>
</dbReference>
<feature type="domain" description="3-dehydroquinate synthase C-terminal" evidence="10">
    <location>
        <begin position="197"/>
        <end position="328"/>
    </location>
</feature>
<gene>
    <name evidence="11" type="ORF">WKR92_00570</name>
</gene>
<dbReference type="SUPFAM" id="SSF56796">
    <property type="entry name" value="Dehydroquinate synthase-like"/>
    <property type="match status" value="1"/>
</dbReference>